<proteinExistence type="predicted"/>
<evidence type="ECO:0000256" key="1">
    <source>
        <dbReference type="SAM" id="MobiDB-lite"/>
    </source>
</evidence>
<gene>
    <name evidence="2" type="ORF">AEK19_MT1526</name>
</gene>
<feature type="region of interest" description="Disordered" evidence="1">
    <location>
        <begin position="1"/>
        <end position="28"/>
    </location>
</feature>
<dbReference type="EMBL" id="KY774314">
    <property type="protein sequence ID" value="ART31715.1"/>
    <property type="molecule type" value="Genomic_DNA"/>
</dbReference>
<protein>
    <submittedName>
        <fullName evidence="2">Uncharacterized protein</fullName>
    </submittedName>
</protein>
<reference evidence="2" key="1">
    <citation type="submission" date="2017-03" db="EMBL/GenBank/DDBJ databases">
        <title>The mitochondrial genome of the carnivorous plant Utricularia reniformis (Lentibulariaceae): structure, comparative analysis and evolutionary landmarks.</title>
        <authorList>
            <person name="Silva S.R."/>
            <person name="Alvarenga D.O."/>
            <person name="Michael T.P."/>
            <person name="Miranda V.F.O."/>
            <person name="Varani A.M."/>
        </authorList>
    </citation>
    <scope>NUCLEOTIDE SEQUENCE</scope>
</reference>
<organism evidence="2">
    <name type="scientific">Utricularia reniformis</name>
    <dbReference type="NCBI Taxonomy" id="192314"/>
    <lineage>
        <taxon>Eukaryota</taxon>
        <taxon>Viridiplantae</taxon>
        <taxon>Streptophyta</taxon>
        <taxon>Embryophyta</taxon>
        <taxon>Tracheophyta</taxon>
        <taxon>Spermatophyta</taxon>
        <taxon>Magnoliopsida</taxon>
        <taxon>eudicotyledons</taxon>
        <taxon>Gunneridae</taxon>
        <taxon>Pentapetalae</taxon>
        <taxon>asterids</taxon>
        <taxon>lamiids</taxon>
        <taxon>Lamiales</taxon>
        <taxon>Lentibulariaceae</taxon>
        <taxon>Utricularia</taxon>
    </lineage>
</organism>
<geneLocation type="mitochondrion" evidence="2"/>
<accession>A0A1Y0B2P1</accession>
<dbReference type="AlphaFoldDB" id="A0A1Y0B2P1"/>
<evidence type="ECO:0000313" key="2">
    <source>
        <dbReference type="EMBL" id="ART31715.1"/>
    </source>
</evidence>
<keyword evidence="2" id="KW-0496">Mitochondrion</keyword>
<feature type="compositionally biased region" description="Low complexity" evidence="1">
    <location>
        <begin position="12"/>
        <end position="26"/>
    </location>
</feature>
<sequence>MASSSSLGIQYSDLSPGSSLRPLPSSCRKNGREAIRFSISTENSIR</sequence>
<name>A0A1Y0B2P1_9LAMI</name>